<feature type="region of interest" description="Disordered" evidence="1">
    <location>
        <begin position="70"/>
        <end position="89"/>
    </location>
</feature>
<evidence type="ECO:0000256" key="1">
    <source>
        <dbReference type="SAM" id="MobiDB-lite"/>
    </source>
</evidence>
<keyword evidence="4" id="KW-1185">Reference proteome</keyword>
<dbReference type="Pfam" id="PF01585">
    <property type="entry name" value="G-patch"/>
    <property type="match status" value="1"/>
</dbReference>
<sequence length="832" mass="93314">MEETIKALQAGTCRFDYGDNNWSLFPGMWLPSKIKIPDFKRYDGTKDPRHHLRHYQSKMLPPTKRRRLIIRPHSSSSNRRSRNNTSQPKAELRLQDLLSRHNGALTPQVASTPFVIEVPVKEPYQDNRVPWNYGGNVANMEQEMSTTGITRSRRVYQGPMPKDKGKAPATALQDVPTVASIPTKKVTEQEAKAFTKIVKASEYKVVEQMGKSPTHISLLALLLSSEPHRDALLKISFPQDELPSKGYGHSRALHIVCKYNNHIVSRVMIDNGSALNVCPVSTLKQMNVDMGRIRASKTTGRAFNSSRREVNREIDLLIDKLKFFAEDKLITVNGEEDYAVYEETPVPYISIGDDQNLPSPSFDIIAVIRDYGEVGPSRADRMIGKVLLKNDYVLKTGLGAHAQGILHPIELEEYLNRRGLGFRPSYHEIVQARRDKHLYRLAAHYGKLFRGITVPPLAQFFLEPPHIVGGTSDSPSSEAEDSSSDTNEVLFALPAIYAITEETSPRIQIHPAQEDEELTNWTSIMCYLAVVADVFILSPKLIWIETYQKDTPMNEFNPSFAKPASDSSISRSMAHLLAKANTSTVSGFHTRSTAFGFHTHTTTVKVSHPFHFIRVSHPHHYNQGFTPAPLHSGFTPRVSHIHHCSQGFTPALLHWGFTSTPLQSGFHTCSTAIGFHTHTIAIKVSPPLRYIWVSHPHHCSQGFTPAPLHSSFTPTPLQSGFHTRSPAFEFHTHTTAVRVSHPLCCIRVFTLRHNIPTHPKQEEEDGHWERCVGHCDQTRVLLNALGCILYSSTQSKRGKLSAPHFGSTVQAMHISNDSGHDSRIHTKGGLRE</sequence>
<dbReference type="PROSITE" id="PS50174">
    <property type="entry name" value="G_PATCH"/>
    <property type="match status" value="1"/>
</dbReference>
<accession>A0A2I0KY98</accession>
<dbReference type="AlphaFoldDB" id="A0A2I0KY98"/>
<name>A0A2I0KY98_PUNGR</name>
<feature type="domain" description="G-patch" evidence="2">
    <location>
        <begin position="379"/>
        <end position="425"/>
    </location>
</feature>
<dbReference type="GO" id="GO:0003676">
    <property type="term" value="F:nucleic acid binding"/>
    <property type="evidence" value="ECO:0007669"/>
    <property type="project" value="InterPro"/>
</dbReference>
<dbReference type="InterPro" id="IPR000467">
    <property type="entry name" value="G_patch_dom"/>
</dbReference>
<dbReference type="EMBL" id="PGOL01000274">
    <property type="protein sequence ID" value="PKI73451.1"/>
    <property type="molecule type" value="Genomic_DNA"/>
</dbReference>
<evidence type="ECO:0000313" key="4">
    <source>
        <dbReference type="Proteomes" id="UP000233551"/>
    </source>
</evidence>
<organism evidence="3 4">
    <name type="scientific">Punica granatum</name>
    <name type="common">Pomegranate</name>
    <dbReference type="NCBI Taxonomy" id="22663"/>
    <lineage>
        <taxon>Eukaryota</taxon>
        <taxon>Viridiplantae</taxon>
        <taxon>Streptophyta</taxon>
        <taxon>Embryophyta</taxon>
        <taxon>Tracheophyta</taxon>
        <taxon>Spermatophyta</taxon>
        <taxon>Magnoliopsida</taxon>
        <taxon>eudicotyledons</taxon>
        <taxon>Gunneridae</taxon>
        <taxon>Pentapetalae</taxon>
        <taxon>rosids</taxon>
        <taxon>malvids</taxon>
        <taxon>Myrtales</taxon>
        <taxon>Lythraceae</taxon>
        <taxon>Punica</taxon>
    </lineage>
</organism>
<dbReference type="Proteomes" id="UP000233551">
    <property type="component" value="Unassembled WGS sequence"/>
</dbReference>
<reference evidence="3 4" key="1">
    <citation type="submission" date="2017-11" db="EMBL/GenBank/DDBJ databases">
        <title>De-novo sequencing of pomegranate (Punica granatum L.) genome.</title>
        <authorList>
            <person name="Akparov Z."/>
            <person name="Amiraslanov A."/>
            <person name="Hajiyeva S."/>
            <person name="Abbasov M."/>
            <person name="Kaur K."/>
            <person name="Hamwieh A."/>
            <person name="Solovyev V."/>
            <person name="Salamov A."/>
            <person name="Braich B."/>
            <person name="Kosarev P."/>
            <person name="Mahmoud A."/>
            <person name="Hajiyev E."/>
            <person name="Babayeva S."/>
            <person name="Izzatullayeva V."/>
            <person name="Mammadov A."/>
            <person name="Mammadov A."/>
            <person name="Sharifova S."/>
            <person name="Ojaghi J."/>
            <person name="Eynullazada K."/>
            <person name="Bayramov B."/>
            <person name="Abdulazimova A."/>
            <person name="Shahmuradov I."/>
        </authorList>
    </citation>
    <scope>NUCLEOTIDE SEQUENCE [LARGE SCALE GENOMIC DNA]</scope>
    <source>
        <strain evidence="4">cv. AG2017</strain>
        <tissue evidence="3">Leaf</tissue>
    </source>
</reference>
<comment type="caution">
    <text evidence="3">The sequence shown here is derived from an EMBL/GenBank/DDBJ whole genome shotgun (WGS) entry which is preliminary data.</text>
</comment>
<dbReference type="PANTHER" id="PTHR32108:SF9">
    <property type="entry name" value="REVERSE TRANSCRIPTASE RNASE H-LIKE DOMAIN-CONTAINING PROTEIN"/>
    <property type="match status" value="1"/>
</dbReference>
<dbReference type="PANTHER" id="PTHR32108">
    <property type="entry name" value="DNA-DIRECTED RNA POLYMERASE SUBUNIT ALPHA"/>
    <property type="match status" value="1"/>
</dbReference>
<proteinExistence type="predicted"/>
<gene>
    <name evidence="3" type="ORF">CRG98_006159</name>
</gene>
<evidence type="ECO:0000313" key="3">
    <source>
        <dbReference type="EMBL" id="PKI73451.1"/>
    </source>
</evidence>
<evidence type="ECO:0000259" key="2">
    <source>
        <dbReference type="PROSITE" id="PS50174"/>
    </source>
</evidence>
<protein>
    <recommendedName>
        <fullName evidence="2">G-patch domain-containing protein</fullName>
    </recommendedName>
</protein>